<proteinExistence type="predicted"/>
<dbReference type="RefSeq" id="WP_202014269.1">
    <property type="nucleotide sequence ID" value="NZ_JAERRB010000011.1"/>
</dbReference>
<keyword evidence="2" id="KW-1185">Reference proteome</keyword>
<evidence type="ECO:0008006" key="3">
    <source>
        <dbReference type="Google" id="ProtNLM"/>
    </source>
</evidence>
<comment type="caution">
    <text evidence="1">The sequence shown here is derived from an EMBL/GenBank/DDBJ whole genome shotgun (WGS) entry which is preliminary data.</text>
</comment>
<dbReference type="Proteomes" id="UP000613030">
    <property type="component" value="Unassembled WGS sequence"/>
</dbReference>
<reference evidence="1 2" key="1">
    <citation type="submission" date="2021-01" db="EMBL/GenBank/DDBJ databases">
        <title>Chryseolinea sp. Jin1 Genome sequencing and assembly.</title>
        <authorList>
            <person name="Kim I."/>
        </authorList>
    </citation>
    <scope>NUCLEOTIDE SEQUENCE [LARGE SCALE GENOMIC DNA]</scope>
    <source>
        <strain evidence="1 2">Jin1</strain>
    </source>
</reference>
<sequence length="78" mass="9491">MKDLSGTYRHERFHQLWEVEKEDDAYIIHAYTLSDSRERLGTSMSTIAEYLHELIRKKDLTLVEEKKSVMRKLMKKFW</sequence>
<gene>
    <name evidence="1" type="ORF">JI741_25265</name>
</gene>
<accession>A0ABS1KYN0</accession>
<evidence type="ECO:0000313" key="2">
    <source>
        <dbReference type="Proteomes" id="UP000613030"/>
    </source>
</evidence>
<protein>
    <recommendedName>
        <fullName evidence="3">HTH crp-type domain-containing protein</fullName>
    </recommendedName>
</protein>
<name>A0ABS1KYN0_9BACT</name>
<organism evidence="1 2">
    <name type="scientific">Chryseolinea lacunae</name>
    <dbReference type="NCBI Taxonomy" id="2801331"/>
    <lineage>
        <taxon>Bacteria</taxon>
        <taxon>Pseudomonadati</taxon>
        <taxon>Bacteroidota</taxon>
        <taxon>Cytophagia</taxon>
        <taxon>Cytophagales</taxon>
        <taxon>Fulvivirgaceae</taxon>
        <taxon>Chryseolinea</taxon>
    </lineage>
</organism>
<dbReference type="EMBL" id="JAERRB010000011">
    <property type="protein sequence ID" value="MBL0744569.1"/>
    <property type="molecule type" value="Genomic_DNA"/>
</dbReference>
<evidence type="ECO:0000313" key="1">
    <source>
        <dbReference type="EMBL" id="MBL0744569.1"/>
    </source>
</evidence>